<dbReference type="PANTHER" id="PTHR47396:SF2">
    <property type="entry name" value="HELICASE ATP-BINDING DOMAIN-CONTAINING PROTEIN"/>
    <property type="match status" value="1"/>
</dbReference>
<keyword evidence="3" id="KW-1185">Reference proteome</keyword>
<dbReference type="InterPro" id="IPR014001">
    <property type="entry name" value="Helicase_ATP-bd"/>
</dbReference>
<keyword evidence="2" id="KW-0547">Nucleotide-binding</keyword>
<sequence>MSRAEHLPPAFPDRAPWGTAGKLRAWQEAALESYHSHPRKDFLTVATPGAGKTTFALRVAADLLERKIVRAVTVVAPTEHLKTQWAEAAQRAGIRIDAGFRNADGKTARGFSGVAVTYAGVAAHPILHRNRTEARPTLVILDEVHHAGDAKSWGEAILEAFEPATRRLALTGTPFRSDTNPIPFVTYAPGPDGIDRSVPDFVYGYGEALADAVVRPVVFLAYAGQMRWRTRAGDELAATLGEPLTNDLTNQAWRTALDPGGQWMPAVLRAADQRLNEVRRHVPDAGAMVIATDQNNARAYARLIREMTGTAPTVVLSDDKGASKRIAEFSDSEDRWLVAVRMVSEGVDIPRLAVGVYATNASTPLFFAQAVGRFVRARRKGEIASVFLPTVAPLLKHAAELELTRDHVLGKPAPADEDLFAPEEALLEAAQREQGNGDLLGEWQALESEANFDRVMFGGAEFGLPASPGSVEEQEYLGLPGLLDADQVATVLKKRQADQLKAAQRRARREGSTIAPPAEARPVVTSAERSALRRELHALVGAWHHRSGAPHGAIHAELRRVCGGPATAQASVDDLRRRIDTLRKWQTQGKP</sequence>
<dbReference type="PROSITE" id="PS51192">
    <property type="entry name" value="HELICASE_ATP_BIND_1"/>
    <property type="match status" value="1"/>
</dbReference>
<dbReference type="InterPro" id="IPR050742">
    <property type="entry name" value="Helicase_Restrict-Modif_Enz"/>
</dbReference>
<gene>
    <name evidence="2" type="ORF">GCM10009547_04490</name>
</gene>
<dbReference type="PANTHER" id="PTHR47396">
    <property type="entry name" value="TYPE I RESTRICTION ENZYME ECOKI R PROTEIN"/>
    <property type="match status" value="1"/>
</dbReference>
<evidence type="ECO:0000259" key="1">
    <source>
        <dbReference type="PROSITE" id="PS51192"/>
    </source>
</evidence>
<dbReference type="GO" id="GO:0004386">
    <property type="term" value="F:helicase activity"/>
    <property type="evidence" value="ECO:0007669"/>
    <property type="project" value="UniProtKB-KW"/>
</dbReference>
<dbReference type="InterPro" id="IPR006935">
    <property type="entry name" value="Helicase/UvrB_N"/>
</dbReference>
<name>A0ABN1G7R1_9ACTN</name>
<dbReference type="EMBL" id="BAAAHE010000004">
    <property type="protein sequence ID" value="GAA0605671.1"/>
    <property type="molecule type" value="Genomic_DNA"/>
</dbReference>
<dbReference type="Pfam" id="PF04851">
    <property type="entry name" value="ResIII"/>
    <property type="match status" value="1"/>
</dbReference>
<comment type="caution">
    <text evidence="2">The sequence shown here is derived from an EMBL/GenBank/DDBJ whole genome shotgun (WGS) entry which is preliminary data.</text>
</comment>
<evidence type="ECO:0000313" key="2">
    <source>
        <dbReference type="EMBL" id="GAA0605671.1"/>
    </source>
</evidence>
<keyword evidence="2" id="KW-0347">Helicase</keyword>
<dbReference type="RefSeq" id="WP_344601113.1">
    <property type="nucleotide sequence ID" value="NZ_BAAAHE010000004.1"/>
</dbReference>
<proteinExistence type="predicted"/>
<feature type="domain" description="Helicase ATP-binding" evidence="1">
    <location>
        <begin position="33"/>
        <end position="192"/>
    </location>
</feature>
<protein>
    <submittedName>
        <fullName evidence="2">DEAD/DEAH box helicase</fullName>
    </submittedName>
</protein>
<keyword evidence="2" id="KW-0067">ATP-binding</keyword>
<dbReference type="CDD" id="cd18785">
    <property type="entry name" value="SF2_C"/>
    <property type="match status" value="1"/>
</dbReference>
<organism evidence="2 3">
    <name type="scientific">Sporichthya brevicatena</name>
    <dbReference type="NCBI Taxonomy" id="171442"/>
    <lineage>
        <taxon>Bacteria</taxon>
        <taxon>Bacillati</taxon>
        <taxon>Actinomycetota</taxon>
        <taxon>Actinomycetes</taxon>
        <taxon>Sporichthyales</taxon>
        <taxon>Sporichthyaceae</taxon>
        <taxon>Sporichthya</taxon>
    </lineage>
</organism>
<dbReference type="Proteomes" id="UP001500957">
    <property type="component" value="Unassembled WGS sequence"/>
</dbReference>
<accession>A0ABN1G7R1</accession>
<dbReference type="Gene3D" id="3.40.50.300">
    <property type="entry name" value="P-loop containing nucleotide triphosphate hydrolases"/>
    <property type="match status" value="2"/>
</dbReference>
<evidence type="ECO:0000313" key="3">
    <source>
        <dbReference type="Proteomes" id="UP001500957"/>
    </source>
</evidence>
<reference evidence="2 3" key="1">
    <citation type="journal article" date="2019" name="Int. J. Syst. Evol. Microbiol.">
        <title>The Global Catalogue of Microorganisms (GCM) 10K type strain sequencing project: providing services to taxonomists for standard genome sequencing and annotation.</title>
        <authorList>
            <consortium name="The Broad Institute Genomics Platform"/>
            <consortium name="The Broad Institute Genome Sequencing Center for Infectious Disease"/>
            <person name="Wu L."/>
            <person name="Ma J."/>
        </authorList>
    </citation>
    <scope>NUCLEOTIDE SEQUENCE [LARGE SCALE GENOMIC DNA]</scope>
    <source>
        <strain evidence="2 3">JCM 10671</strain>
    </source>
</reference>
<keyword evidence="2" id="KW-0378">Hydrolase</keyword>
<dbReference type="SMART" id="SM00487">
    <property type="entry name" value="DEXDc"/>
    <property type="match status" value="1"/>
</dbReference>
<dbReference type="InterPro" id="IPR027417">
    <property type="entry name" value="P-loop_NTPase"/>
</dbReference>
<dbReference type="SUPFAM" id="SSF52540">
    <property type="entry name" value="P-loop containing nucleoside triphosphate hydrolases"/>
    <property type="match status" value="2"/>
</dbReference>